<dbReference type="GO" id="GO:0015937">
    <property type="term" value="P:coenzyme A biosynthetic process"/>
    <property type="evidence" value="ECO:0007669"/>
    <property type="project" value="UniProtKB-UniRule"/>
</dbReference>
<dbReference type="GO" id="GO:0004140">
    <property type="term" value="F:dephospho-CoA kinase activity"/>
    <property type="evidence" value="ECO:0007669"/>
    <property type="project" value="UniProtKB-UniRule"/>
</dbReference>
<dbReference type="InterPro" id="IPR001977">
    <property type="entry name" value="Depp_CoAkinase"/>
</dbReference>
<dbReference type="HAMAP" id="MF_00376">
    <property type="entry name" value="Dephospho_CoA_kinase"/>
    <property type="match status" value="1"/>
</dbReference>
<reference evidence="7 8" key="1">
    <citation type="submission" date="2016-12" db="EMBL/GenBank/DDBJ databases">
        <title>Thioflexothrix psekupsii D3 genome sequencing and assembly.</title>
        <authorList>
            <person name="Fomenkov A."/>
            <person name="Vincze T."/>
            <person name="Grabovich M."/>
            <person name="Anton B.P."/>
            <person name="Dubinina G."/>
            <person name="Orlova M."/>
            <person name="Belousova E."/>
            <person name="Roberts R.J."/>
        </authorList>
    </citation>
    <scope>NUCLEOTIDE SEQUENCE [LARGE SCALE GENOMIC DNA]</scope>
    <source>
        <strain evidence="7">D3</strain>
    </source>
</reference>
<dbReference type="CDD" id="cd02022">
    <property type="entry name" value="DPCK"/>
    <property type="match status" value="1"/>
</dbReference>
<dbReference type="PROSITE" id="PS51219">
    <property type="entry name" value="DPCK"/>
    <property type="match status" value="1"/>
</dbReference>
<dbReference type="RefSeq" id="WP_086487907.1">
    <property type="nucleotide sequence ID" value="NZ_MSLT01000012.1"/>
</dbReference>
<keyword evidence="4 5" id="KW-0173">Coenzyme A biosynthesis</keyword>
<comment type="pathway">
    <text evidence="5">Cofactor biosynthesis; coenzyme A biosynthesis; CoA from (R)-pantothenate: step 5/5.</text>
</comment>
<dbReference type="OrthoDB" id="9812943at2"/>
<dbReference type="GO" id="GO:0005737">
    <property type="term" value="C:cytoplasm"/>
    <property type="evidence" value="ECO:0007669"/>
    <property type="project" value="UniProtKB-SubCell"/>
</dbReference>
<evidence type="ECO:0000256" key="4">
    <source>
        <dbReference type="ARBA" id="ARBA00022993"/>
    </source>
</evidence>
<keyword evidence="3 5" id="KW-0067">ATP-binding</keyword>
<comment type="similarity">
    <text evidence="1 5">Belongs to the CoaE family.</text>
</comment>
<protein>
    <recommendedName>
        <fullName evidence="5 6">Dephospho-CoA kinase</fullName>
        <ecNumber evidence="5 6">2.7.1.24</ecNumber>
    </recommendedName>
    <alternativeName>
        <fullName evidence="5">Dephosphocoenzyme A kinase</fullName>
    </alternativeName>
</protein>
<evidence type="ECO:0000256" key="6">
    <source>
        <dbReference type="NCBIfam" id="TIGR00152"/>
    </source>
</evidence>
<organism evidence="7 8">
    <name type="scientific">Thioflexithrix psekupsensis</name>
    <dbReference type="NCBI Taxonomy" id="1570016"/>
    <lineage>
        <taxon>Bacteria</taxon>
        <taxon>Pseudomonadati</taxon>
        <taxon>Pseudomonadota</taxon>
        <taxon>Gammaproteobacteria</taxon>
        <taxon>Thiotrichales</taxon>
        <taxon>Thioflexithrix</taxon>
    </lineage>
</organism>
<dbReference type="SUPFAM" id="SSF52540">
    <property type="entry name" value="P-loop containing nucleoside triphosphate hydrolases"/>
    <property type="match status" value="1"/>
</dbReference>
<sequence>MLKIGLTGGIACGKTTVSDLFAGYDVPIIDADVVAHALVQPGQRGLQGIVARFGDEILHNDGTLNRAKLRAIVFADVVQRRGLENLLHPLIRQAMQQQLTDLPVETPYCVLSIPLLLETQQTDWVDRVLVVDCNEAQQHARLALRSGLSAVEIEQMLAAQVSRQARLAAAHDVIDNSGDVQMLSVRVAQLHQYYTNIASTPTQS</sequence>
<dbReference type="UniPathway" id="UPA00241">
    <property type="reaction ID" value="UER00356"/>
</dbReference>
<evidence type="ECO:0000256" key="2">
    <source>
        <dbReference type="ARBA" id="ARBA00022741"/>
    </source>
</evidence>
<evidence type="ECO:0000256" key="1">
    <source>
        <dbReference type="ARBA" id="ARBA00009018"/>
    </source>
</evidence>
<evidence type="ECO:0000256" key="5">
    <source>
        <dbReference type="HAMAP-Rule" id="MF_00376"/>
    </source>
</evidence>
<comment type="caution">
    <text evidence="7">The sequence shown here is derived from an EMBL/GenBank/DDBJ whole genome shotgun (WGS) entry which is preliminary data.</text>
</comment>
<evidence type="ECO:0000313" key="7">
    <source>
        <dbReference type="EMBL" id="OUD14121.1"/>
    </source>
</evidence>
<dbReference type="EC" id="2.7.1.24" evidence="5 6"/>
<evidence type="ECO:0000256" key="3">
    <source>
        <dbReference type="ARBA" id="ARBA00022840"/>
    </source>
</evidence>
<dbReference type="Gene3D" id="3.40.50.300">
    <property type="entry name" value="P-loop containing nucleotide triphosphate hydrolases"/>
    <property type="match status" value="1"/>
</dbReference>
<keyword evidence="5 7" id="KW-0418">Kinase</keyword>
<accession>A0A251X823</accession>
<comment type="catalytic activity">
    <reaction evidence="5">
        <text>3'-dephospho-CoA + ATP = ADP + CoA + H(+)</text>
        <dbReference type="Rhea" id="RHEA:18245"/>
        <dbReference type="ChEBI" id="CHEBI:15378"/>
        <dbReference type="ChEBI" id="CHEBI:30616"/>
        <dbReference type="ChEBI" id="CHEBI:57287"/>
        <dbReference type="ChEBI" id="CHEBI:57328"/>
        <dbReference type="ChEBI" id="CHEBI:456216"/>
        <dbReference type="EC" id="2.7.1.24"/>
    </reaction>
</comment>
<comment type="function">
    <text evidence="5">Catalyzes the phosphorylation of the 3'-hydroxyl group of dephosphocoenzyme A to form coenzyme A.</text>
</comment>
<dbReference type="InterPro" id="IPR027417">
    <property type="entry name" value="P-loop_NTPase"/>
</dbReference>
<dbReference type="PANTHER" id="PTHR10695:SF46">
    <property type="entry name" value="BIFUNCTIONAL COENZYME A SYNTHASE-RELATED"/>
    <property type="match status" value="1"/>
</dbReference>
<gene>
    <name evidence="5" type="primary">coaE</name>
    <name evidence="7" type="ORF">TPSD3_07235</name>
</gene>
<dbReference type="NCBIfam" id="TIGR00152">
    <property type="entry name" value="dephospho-CoA kinase"/>
    <property type="match status" value="1"/>
</dbReference>
<dbReference type="GO" id="GO:0005524">
    <property type="term" value="F:ATP binding"/>
    <property type="evidence" value="ECO:0007669"/>
    <property type="project" value="UniProtKB-UniRule"/>
</dbReference>
<keyword evidence="2 5" id="KW-0547">Nucleotide-binding</keyword>
<dbReference type="PANTHER" id="PTHR10695">
    <property type="entry name" value="DEPHOSPHO-COA KINASE-RELATED"/>
    <property type="match status" value="1"/>
</dbReference>
<dbReference type="AlphaFoldDB" id="A0A251X823"/>
<keyword evidence="5" id="KW-0963">Cytoplasm</keyword>
<feature type="binding site" evidence="5">
    <location>
        <begin position="11"/>
        <end position="16"/>
    </location>
    <ligand>
        <name>ATP</name>
        <dbReference type="ChEBI" id="CHEBI:30616"/>
    </ligand>
</feature>
<keyword evidence="5" id="KW-0808">Transferase</keyword>
<keyword evidence="8" id="KW-1185">Reference proteome</keyword>
<proteinExistence type="inferred from homology"/>
<evidence type="ECO:0000313" key="8">
    <source>
        <dbReference type="Proteomes" id="UP000194798"/>
    </source>
</evidence>
<dbReference type="EMBL" id="MSLT01000012">
    <property type="protein sequence ID" value="OUD14121.1"/>
    <property type="molecule type" value="Genomic_DNA"/>
</dbReference>
<dbReference type="Pfam" id="PF01121">
    <property type="entry name" value="CoaE"/>
    <property type="match status" value="1"/>
</dbReference>
<name>A0A251X823_9GAMM</name>
<comment type="subcellular location">
    <subcellularLocation>
        <location evidence="5">Cytoplasm</location>
    </subcellularLocation>
</comment>
<dbReference type="Proteomes" id="UP000194798">
    <property type="component" value="Unassembled WGS sequence"/>
</dbReference>